<dbReference type="GO" id="GO:0005886">
    <property type="term" value="C:plasma membrane"/>
    <property type="evidence" value="ECO:0007669"/>
    <property type="project" value="UniProtKB-SubCell"/>
</dbReference>
<dbReference type="CDD" id="cd06261">
    <property type="entry name" value="TM_PBP2"/>
    <property type="match status" value="1"/>
</dbReference>
<keyword evidence="5 7" id="KW-1133">Transmembrane helix</keyword>
<sequence>MLVYLLRRIAQSIFVALAMMVIVFFGIYMVGNPVDILISPDATPAEIEATMERFGFDQPIWMQFLTFLGNALQGDLGRSFVHGEPAVQLILHYMPATLELAALGLFFSVLIGVPLGVYAGYKSDRWQGRAIMTGSIFGFSLPNFWVGMLLILIFAVELRWLPSTGRGDTVEVLGVRLSIFAEGGLQYMILPALTLALYKASLVTRLARAGTQEALVQDYVKFARAKGVSETRILFVHVLKNIMIPIVTVLGLELGSMIAFAVVTETVFAWPGMGKLLIDSILTLDRPVIVAYLMMTVLIFITINLIVDVIYTLLDPRVRISGAAS</sequence>
<gene>
    <name evidence="9" type="ORF">KB874_08100</name>
</gene>
<keyword evidence="4 7" id="KW-0812">Transmembrane</keyword>
<keyword evidence="6 7" id="KW-0472">Membrane</keyword>
<name>A0A8J8B6K1_9RHOB</name>
<keyword evidence="10" id="KW-1185">Reference proteome</keyword>
<dbReference type="AlphaFoldDB" id="A0A8J8B6K1"/>
<evidence type="ECO:0000259" key="8">
    <source>
        <dbReference type="PROSITE" id="PS50928"/>
    </source>
</evidence>
<evidence type="ECO:0000256" key="7">
    <source>
        <dbReference type="RuleBase" id="RU363032"/>
    </source>
</evidence>
<dbReference type="PANTHER" id="PTHR43163">
    <property type="entry name" value="DIPEPTIDE TRANSPORT SYSTEM PERMEASE PROTEIN DPPB-RELATED"/>
    <property type="match status" value="1"/>
</dbReference>
<accession>A0A8J8B6K1</accession>
<dbReference type="SUPFAM" id="SSF161098">
    <property type="entry name" value="MetI-like"/>
    <property type="match status" value="1"/>
</dbReference>
<protein>
    <submittedName>
        <fullName evidence="9">ABC transporter permease</fullName>
    </submittedName>
</protein>
<feature type="transmembrane region" description="Helical" evidence="7">
    <location>
        <begin position="12"/>
        <end position="31"/>
    </location>
</feature>
<proteinExistence type="inferred from homology"/>
<dbReference type="InterPro" id="IPR035906">
    <property type="entry name" value="MetI-like_sf"/>
</dbReference>
<dbReference type="InterPro" id="IPR045621">
    <property type="entry name" value="BPD_transp_1_N"/>
</dbReference>
<dbReference type="Pfam" id="PF19300">
    <property type="entry name" value="BPD_transp_1_N"/>
    <property type="match status" value="1"/>
</dbReference>
<feature type="domain" description="ABC transmembrane type-1" evidence="8">
    <location>
        <begin position="94"/>
        <end position="311"/>
    </location>
</feature>
<dbReference type="Proteomes" id="UP000681356">
    <property type="component" value="Unassembled WGS sequence"/>
</dbReference>
<evidence type="ECO:0000256" key="6">
    <source>
        <dbReference type="ARBA" id="ARBA00023136"/>
    </source>
</evidence>
<evidence type="ECO:0000256" key="2">
    <source>
        <dbReference type="ARBA" id="ARBA00022448"/>
    </source>
</evidence>
<evidence type="ECO:0000256" key="3">
    <source>
        <dbReference type="ARBA" id="ARBA00022475"/>
    </source>
</evidence>
<dbReference type="RefSeq" id="WP_212536065.1">
    <property type="nucleotide sequence ID" value="NZ_JAGTUU010000003.1"/>
</dbReference>
<evidence type="ECO:0000256" key="1">
    <source>
        <dbReference type="ARBA" id="ARBA00004651"/>
    </source>
</evidence>
<keyword evidence="3" id="KW-1003">Cell membrane</keyword>
<evidence type="ECO:0000313" key="9">
    <source>
        <dbReference type="EMBL" id="MBS0124096.1"/>
    </source>
</evidence>
<dbReference type="Gene3D" id="1.10.3720.10">
    <property type="entry name" value="MetI-like"/>
    <property type="match status" value="1"/>
</dbReference>
<evidence type="ECO:0000313" key="10">
    <source>
        <dbReference type="Proteomes" id="UP000681356"/>
    </source>
</evidence>
<dbReference type="Pfam" id="PF00528">
    <property type="entry name" value="BPD_transp_1"/>
    <property type="match status" value="1"/>
</dbReference>
<feature type="transmembrane region" description="Helical" evidence="7">
    <location>
        <begin position="242"/>
        <end position="269"/>
    </location>
</feature>
<dbReference type="EMBL" id="JAGTUU010000003">
    <property type="protein sequence ID" value="MBS0124096.1"/>
    <property type="molecule type" value="Genomic_DNA"/>
</dbReference>
<feature type="transmembrane region" description="Helical" evidence="7">
    <location>
        <begin position="175"/>
        <end position="198"/>
    </location>
</feature>
<comment type="caution">
    <text evidence="9">The sequence shown here is derived from an EMBL/GenBank/DDBJ whole genome shotgun (WGS) entry which is preliminary data.</text>
</comment>
<feature type="transmembrane region" description="Helical" evidence="7">
    <location>
        <begin position="289"/>
        <end position="314"/>
    </location>
</feature>
<reference evidence="9" key="1">
    <citation type="submission" date="2021-04" db="EMBL/GenBank/DDBJ databases">
        <authorList>
            <person name="Yoon J."/>
        </authorList>
    </citation>
    <scope>NUCLEOTIDE SEQUENCE</scope>
    <source>
        <strain evidence="9">KMU-90</strain>
    </source>
</reference>
<feature type="transmembrane region" description="Helical" evidence="7">
    <location>
        <begin position="100"/>
        <end position="121"/>
    </location>
</feature>
<dbReference type="PANTHER" id="PTHR43163:SF2">
    <property type="entry name" value="ABC TRANSPORTER PERMEASE PROTEIN"/>
    <property type="match status" value="1"/>
</dbReference>
<comment type="similarity">
    <text evidence="7">Belongs to the binding-protein-dependent transport system permease family.</text>
</comment>
<dbReference type="PROSITE" id="PS50928">
    <property type="entry name" value="ABC_TM1"/>
    <property type="match status" value="1"/>
</dbReference>
<comment type="subcellular location">
    <subcellularLocation>
        <location evidence="1 7">Cell membrane</location>
        <topology evidence="1 7">Multi-pass membrane protein</topology>
    </subcellularLocation>
</comment>
<feature type="transmembrane region" description="Helical" evidence="7">
    <location>
        <begin position="133"/>
        <end position="155"/>
    </location>
</feature>
<keyword evidence="2 7" id="KW-0813">Transport</keyword>
<dbReference type="InterPro" id="IPR000515">
    <property type="entry name" value="MetI-like"/>
</dbReference>
<evidence type="ECO:0000256" key="5">
    <source>
        <dbReference type="ARBA" id="ARBA00022989"/>
    </source>
</evidence>
<dbReference type="GO" id="GO:0055085">
    <property type="term" value="P:transmembrane transport"/>
    <property type="evidence" value="ECO:0007669"/>
    <property type="project" value="InterPro"/>
</dbReference>
<evidence type="ECO:0000256" key="4">
    <source>
        <dbReference type="ARBA" id="ARBA00022692"/>
    </source>
</evidence>
<organism evidence="9 10">
    <name type="scientific">Thetidibacter halocola</name>
    <dbReference type="NCBI Taxonomy" id="2827239"/>
    <lineage>
        <taxon>Bacteria</taxon>
        <taxon>Pseudomonadati</taxon>
        <taxon>Pseudomonadota</taxon>
        <taxon>Alphaproteobacteria</taxon>
        <taxon>Rhodobacterales</taxon>
        <taxon>Roseobacteraceae</taxon>
        <taxon>Thetidibacter</taxon>
    </lineage>
</organism>